<feature type="transmembrane region" description="Helical" evidence="8">
    <location>
        <begin position="42"/>
        <end position="62"/>
    </location>
</feature>
<dbReference type="InterPro" id="IPR036259">
    <property type="entry name" value="MFS_trans_sf"/>
</dbReference>
<dbReference type="InterPro" id="IPR020846">
    <property type="entry name" value="MFS_dom"/>
</dbReference>
<dbReference type="GO" id="GO:0005886">
    <property type="term" value="C:plasma membrane"/>
    <property type="evidence" value="ECO:0007669"/>
    <property type="project" value="UniProtKB-SubCell"/>
</dbReference>
<evidence type="ECO:0000256" key="6">
    <source>
        <dbReference type="ARBA" id="ARBA00022989"/>
    </source>
</evidence>
<keyword evidence="7 8" id="KW-0472">Membrane</keyword>
<name>A0A368HHZ1_9GAMM</name>
<organism evidence="10 11">
    <name type="scientific">Acidiferrobacter thiooxydans</name>
    <dbReference type="NCBI Taxonomy" id="163359"/>
    <lineage>
        <taxon>Bacteria</taxon>
        <taxon>Pseudomonadati</taxon>
        <taxon>Pseudomonadota</taxon>
        <taxon>Gammaproteobacteria</taxon>
        <taxon>Acidiferrobacterales</taxon>
        <taxon>Acidiferrobacteraceae</taxon>
        <taxon>Acidiferrobacter</taxon>
    </lineage>
</organism>
<dbReference type="Proteomes" id="UP000253250">
    <property type="component" value="Unassembled WGS sequence"/>
</dbReference>
<dbReference type="NCBIfam" id="TIGR00711">
    <property type="entry name" value="efflux_EmrB"/>
    <property type="match status" value="1"/>
</dbReference>
<feature type="transmembrane region" description="Helical" evidence="8">
    <location>
        <begin position="397"/>
        <end position="418"/>
    </location>
</feature>
<evidence type="ECO:0000256" key="8">
    <source>
        <dbReference type="SAM" id="Phobius"/>
    </source>
</evidence>
<evidence type="ECO:0000256" key="7">
    <source>
        <dbReference type="ARBA" id="ARBA00023136"/>
    </source>
</evidence>
<feature type="transmembrane region" description="Helical" evidence="8">
    <location>
        <begin position="127"/>
        <end position="149"/>
    </location>
</feature>
<evidence type="ECO:0000256" key="2">
    <source>
        <dbReference type="ARBA" id="ARBA00008537"/>
    </source>
</evidence>
<dbReference type="AlphaFoldDB" id="A0A368HHZ1"/>
<feature type="transmembrane region" description="Helical" evidence="8">
    <location>
        <begin position="325"/>
        <end position="346"/>
    </location>
</feature>
<protein>
    <submittedName>
        <fullName evidence="10">MFS transporter</fullName>
    </submittedName>
</protein>
<evidence type="ECO:0000256" key="5">
    <source>
        <dbReference type="ARBA" id="ARBA00022692"/>
    </source>
</evidence>
<evidence type="ECO:0000313" key="10">
    <source>
        <dbReference type="EMBL" id="RCN57140.1"/>
    </source>
</evidence>
<feature type="transmembrane region" description="Helical" evidence="8">
    <location>
        <begin position="352"/>
        <end position="376"/>
    </location>
</feature>
<dbReference type="Gene3D" id="1.20.1720.10">
    <property type="entry name" value="Multidrug resistance protein D"/>
    <property type="match status" value="1"/>
</dbReference>
<evidence type="ECO:0000256" key="4">
    <source>
        <dbReference type="ARBA" id="ARBA00022475"/>
    </source>
</evidence>
<dbReference type="PROSITE" id="PS50850">
    <property type="entry name" value="MFS"/>
    <property type="match status" value="1"/>
</dbReference>
<evidence type="ECO:0000259" key="9">
    <source>
        <dbReference type="PROSITE" id="PS50850"/>
    </source>
</evidence>
<keyword evidence="5 8" id="KW-0812">Transmembrane</keyword>
<feature type="transmembrane region" description="Helical" evidence="8">
    <location>
        <begin position="295"/>
        <end position="313"/>
    </location>
</feature>
<dbReference type="GO" id="GO:0022857">
    <property type="term" value="F:transmembrane transporter activity"/>
    <property type="evidence" value="ECO:0007669"/>
    <property type="project" value="InterPro"/>
</dbReference>
<feature type="domain" description="Major facilitator superfamily (MFS) profile" evidence="9">
    <location>
        <begin position="4"/>
        <end position="489"/>
    </location>
</feature>
<evidence type="ECO:0000313" key="11">
    <source>
        <dbReference type="Proteomes" id="UP000253250"/>
    </source>
</evidence>
<keyword evidence="3" id="KW-0813">Transport</keyword>
<proteinExistence type="inferred from homology"/>
<dbReference type="SUPFAM" id="SSF103473">
    <property type="entry name" value="MFS general substrate transporter"/>
    <property type="match status" value="1"/>
</dbReference>
<dbReference type="PANTHER" id="PTHR42718:SF9">
    <property type="entry name" value="MAJOR FACILITATOR SUPERFAMILY MULTIDRUG TRANSPORTER MFSC"/>
    <property type="match status" value="1"/>
</dbReference>
<keyword evidence="6 8" id="KW-1133">Transmembrane helix</keyword>
<feature type="transmembrane region" description="Helical" evidence="8">
    <location>
        <begin position="259"/>
        <end position="283"/>
    </location>
</feature>
<evidence type="ECO:0000256" key="3">
    <source>
        <dbReference type="ARBA" id="ARBA00022448"/>
    </source>
</evidence>
<feature type="transmembrane region" description="Helical" evidence="8">
    <location>
        <begin position="465"/>
        <end position="484"/>
    </location>
</feature>
<gene>
    <name evidence="10" type="ORF">C4900_08405</name>
</gene>
<dbReference type="PRINTS" id="PR01036">
    <property type="entry name" value="TCRTETB"/>
</dbReference>
<feature type="transmembrane region" description="Helical" evidence="8">
    <location>
        <begin position="155"/>
        <end position="178"/>
    </location>
</feature>
<dbReference type="Pfam" id="PF07690">
    <property type="entry name" value="MFS_1"/>
    <property type="match status" value="1"/>
</dbReference>
<comment type="similarity">
    <text evidence="2">Belongs to the major facilitator superfamily. EmrB family.</text>
</comment>
<keyword evidence="4" id="KW-1003">Cell membrane</keyword>
<dbReference type="RefSeq" id="WP_114282940.1">
    <property type="nucleotide sequence ID" value="NZ_PSYR01000002.1"/>
</dbReference>
<dbReference type="OrthoDB" id="9812221at2"/>
<feature type="transmembrane region" description="Helical" evidence="8">
    <location>
        <begin position="221"/>
        <end position="239"/>
    </location>
</feature>
<comment type="subcellular location">
    <subcellularLocation>
        <location evidence="1">Cell membrane</location>
        <topology evidence="1">Multi-pass membrane protein</topology>
    </subcellularLocation>
</comment>
<keyword evidence="11" id="KW-1185">Reference proteome</keyword>
<dbReference type="InterPro" id="IPR011701">
    <property type="entry name" value="MFS"/>
</dbReference>
<dbReference type="CDD" id="cd17503">
    <property type="entry name" value="MFS_LmrB_MDR_like"/>
    <property type="match status" value="1"/>
</dbReference>
<comment type="caution">
    <text evidence="10">The sequence shown here is derived from an EMBL/GenBank/DDBJ whole genome shotgun (WGS) entry which is preliminary data.</text>
</comment>
<dbReference type="InterPro" id="IPR004638">
    <property type="entry name" value="EmrB-like"/>
</dbReference>
<dbReference type="PANTHER" id="PTHR42718">
    <property type="entry name" value="MAJOR FACILITATOR SUPERFAMILY MULTIDRUG TRANSPORTER MFSC"/>
    <property type="match status" value="1"/>
</dbReference>
<accession>A0A368HHZ1</accession>
<feature type="transmembrane region" description="Helical" evidence="8">
    <location>
        <begin position="99"/>
        <end position="120"/>
    </location>
</feature>
<dbReference type="Gene3D" id="1.20.1250.20">
    <property type="entry name" value="MFS general substrate transporter like domains"/>
    <property type="match status" value="1"/>
</dbReference>
<sequence>MVAITFAVMASIIMNVLDTTIVNVALPHMQGGLRANVDQVSWILTSYMLAMVVVTPMTGLLVERFGQRRLMLGSVAGFVFTSAMAGQSHSIVEMVVWRFLQGLLGASMVPVGQAILVASYPPERRGMAMATLGMGIMLGPVLGPILGGYLTDDASWRWCFYVNVPVGLTALFLLARYVPEGGQSPRPRPIDWQGFLAMAVGLGCTQAVLSLGDQDDWFSSQIIRTLTVVAAASIVLFVWRSLTVDRPIVNLRLLKNRALALGSMGIGLFGLALYGVMVILPFYLQEHMGYEAKTAGLVMAPQGVGAMISMGLAGRLLSRNVNPRAVALAGIALGTFGSYLTLFYNLHIDMGWVIWPGFIRGLGLGFISIPLFTIAFSSLTRQETAEGSGIFNLMRNLGGSVGIALVTTIISEYTQVAWNQMGGHINPYTPILSTVLHGRPITAASAQILARTLSQHAAMRGTLDAFVFVFWGFIIMLPLVLLMGNPKARRSVELVVES</sequence>
<evidence type="ECO:0000256" key="1">
    <source>
        <dbReference type="ARBA" id="ARBA00004651"/>
    </source>
</evidence>
<reference evidence="10 11" key="1">
    <citation type="submission" date="2018-02" db="EMBL/GenBank/DDBJ databases">
        <title>Insights into the biology of acidophilic members of the Acidiferrobacteraceae family derived from comparative genomic analyses.</title>
        <authorList>
            <person name="Issotta F."/>
            <person name="Thyssen C."/>
            <person name="Mena C."/>
            <person name="Moya A."/>
            <person name="Bellenberg S."/>
            <person name="Sproer C."/>
            <person name="Covarrubias P.C."/>
            <person name="Sand W."/>
            <person name="Quatrini R."/>
            <person name="Vera M."/>
        </authorList>
    </citation>
    <scope>NUCLEOTIDE SEQUENCE [LARGE SCALE GENOMIC DNA]</scope>
    <source>
        <strain evidence="11">m-1</strain>
    </source>
</reference>
<dbReference type="EMBL" id="PSYR01000002">
    <property type="protein sequence ID" value="RCN57140.1"/>
    <property type="molecule type" value="Genomic_DNA"/>
</dbReference>